<evidence type="ECO:0000256" key="7">
    <source>
        <dbReference type="ARBA" id="ARBA00022692"/>
    </source>
</evidence>
<evidence type="ECO:0000256" key="10">
    <source>
        <dbReference type="ARBA" id="ARBA00023136"/>
    </source>
</evidence>
<evidence type="ECO:0000256" key="4">
    <source>
        <dbReference type="ARBA" id="ARBA00022597"/>
    </source>
</evidence>
<proteinExistence type="predicted"/>
<feature type="domain" description="PTS EIIB type-1" evidence="14">
    <location>
        <begin position="338"/>
        <end position="419"/>
    </location>
</feature>
<dbReference type="AlphaFoldDB" id="A0A917JFC3"/>
<evidence type="ECO:0000256" key="8">
    <source>
        <dbReference type="ARBA" id="ARBA00022777"/>
    </source>
</evidence>
<dbReference type="Pfam" id="PF00367">
    <property type="entry name" value="PTS_EIIB"/>
    <property type="match status" value="1"/>
</dbReference>
<dbReference type="GO" id="GO:0005886">
    <property type="term" value="C:plasma membrane"/>
    <property type="evidence" value="ECO:0007669"/>
    <property type="project" value="UniProtKB-SubCell"/>
</dbReference>
<dbReference type="Gene3D" id="3.30.1360.60">
    <property type="entry name" value="Glucose permease domain IIB"/>
    <property type="match status" value="1"/>
</dbReference>
<feature type="transmembrane region" description="Helical" evidence="12">
    <location>
        <begin position="288"/>
        <end position="305"/>
    </location>
</feature>
<dbReference type="PROSITE" id="PS51098">
    <property type="entry name" value="PTS_EIIB_TYPE_1"/>
    <property type="match status" value="1"/>
</dbReference>
<dbReference type="PROSITE" id="PS00371">
    <property type="entry name" value="PTS_EIIA_TYPE_1_HIS"/>
    <property type="match status" value="1"/>
</dbReference>
<dbReference type="Proteomes" id="UP000622610">
    <property type="component" value="Unassembled WGS sequence"/>
</dbReference>
<keyword evidence="9 12" id="KW-1133">Transmembrane helix</keyword>
<feature type="transmembrane region" description="Helical" evidence="12">
    <location>
        <begin position="77"/>
        <end position="100"/>
    </location>
</feature>
<feature type="domain" description="PTS EIIA type-1" evidence="13">
    <location>
        <begin position="448"/>
        <end position="552"/>
    </location>
</feature>
<dbReference type="PROSITE" id="PS51093">
    <property type="entry name" value="PTS_EIIA_TYPE_1"/>
    <property type="match status" value="1"/>
</dbReference>
<evidence type="ECO:0000313" key="16">
    <source>
        <dbReference type="EMBL" id="GGI66205.1"/>
    </source>
</evidence>
<organism evidence="16 17">
    <name type="scientific">Enterococcus alcedinis</name>
    <dbReference type="NCBI Taxonomy" id="1274384"/>
    <lineage>
        <taxon>Bacteria</taxon>
        <taxon>Bacillati</taxon>
        <taxon>Bacillota</taxon>
        <taxon>Bacilli</taxon>
        <taxon>Lactobacillales</taxon>
        <taxon>Enterococcaceae</taxon>
        <taxon>Enterococcus</taxon>
    </lineage>
</organism>
<gene>
    <name evidence="16" type="ORF">GCM10011482_18590</name>
</gene>
<dbReference type="SUPFAM" id="SSF55604">
    <property type="entry name" value="Glucose permease domain IIB"/>
    <property type="match status" value="1"/>
</dbReference>
<feature type="transmembrane region" description="Helical" evidence="12">
    <location>
        <begin position="213"/>
        <end position="229"/>
    </location>
</feature>
<reference evidence="16" key="1">
    <citation type="journal article" date="2014" name="Int. J. Syst. Evol. Microbiol.">
        <title>Complete genome sequence of Corynebacterium casei LMG S-19264T (=DSM 44701T), isolated from a smear-ripened cheese.</title>
        <authorList>
            <consortium name="US DOE Joint Genome Institute (JGI-PGF)"/>
            <person name="Walter F."/>
            <person name="Albersmeier A."/>
            <person name="Kalinowski J."/>
            <person name="Ruckert C."/>
        </authorList>
    </citation>
    <scope>NUCLEOTIDE SEQUENCE</scope>
    <source>
        <strain evidence="16">CCM 8433</strain>
    </source>
</reference>
<dbReference type="InterPro" id="IPR036878">
    <property type="entry name" value="Glu_permease_IIB"/>
</dbReference>
<dbReference type="InterPro" id="IPR018113">
    <property type="entry name" value="PTrfase_EIIB_Cys"/>
</dbReference>
<evidence type="ECO:0000256" key="2">
    <source>
        <dbReference type="ARBA" id="ARBA00022448"/>
    </source>
</evidence>
<evidence type="ECO:0000256" key="6">
    <source>
        <dbReference type="ARBA" id="ARBA00022683"/>
    </source>
</evidence>
<dbReference type="PROSITE" id="PS51103">
    <property type="entry name" value="PTS_EIIC_TYPE_1"/>
    <property type="match status" value="1"/>
</dbReference>
<feature type="active site" description="Phosphocysteine intermediate; for EIIB activity" evidence="11">
    <location>
        <position position="360"/>
    </location>
</feature>
<dbReference type="Gene3D" id="2.70.70.10">
    <property type="entry name" value="Glucose Permease (Domain IIA)"/>
    <property type="match status" value="1"/>
</dbReference>
<dbReference type="InterPro" id="IPR050429">
    <property type="entry name" value="PTS_Glucose_EIICBA"/>
</dbReference>
<evidence type="ECO:0000259" key="14">
    <source>
        <dbReference type="PROSITE" id="PS51098"/>
    </source>
</evidence>
<keyword evidence="10 12" id="KW-0472">Membrane</keyword>
<reference evidence="16" key="2">
    <citation type="submission" date="2020-09" db="EMBL/GenBank/DDBJ databases">
        <authorList>
            <person name="Sun Q."/>
            <person name="Sedlacek I."/>
        </authorList>
    </citation>
    <scope>NUCLEOTIDE SEQUENCE</scope>
    <source>
        <strain evidence="16">CCM 8433</strain>
    </source>
</reference>
<dbReference type="InterPro" id="IPR003352">
    <property type="entry name" value="PTS_EIIC"/>
</dbReference>
<evidence type="ECO:0008006" key="18">
    <source>
        <dbReference type="Google" id="ProtNLM"/>
    </source>
</evidence>
<dbReference type="PANTHER" id="PTHR30009:SF24">
    <property type="entry name" value="PTS SYSTEM, IIBC COMPONENT"/>
    <property type="match status" value="1"/>
</dbReference>
<name>A0A917JFC3_9ENTE</name>
<keyword evidence="5" id="KW-0808">Transferase</keyword>
<dbReference type="NCBIfam" id="TIGR00830">
    <property type="entry name" value="PTBA"/>
    <property type="match status" value="1"/>
</dbReference>
<evidence type="ECO:0000256" key="12">
    <source>
        <dbReference type="SAM" id="Phobius"/>
    </source>
</evidence>
<keyword evidence="4" id="KW-0762">Sugar transport</keyword>
<evidence type="ECO:0000259" key="15">
    <source>
        <dbReference type="PROSITE" id="PS51103"/>
    </source>
</evidence>
<dbReference type="PROSITE" id="PS01035">
    <property type="entry name" value="PTS_EIIB_TYPE_1_CYS"/>
    <property type="match status" value="1"/>
</dbReference>
<dbReference type="NCBIfam" id="TIGR00826">
    <property type="entry name" value="EIIB_glc"/>
    <property type="match status" value="1"/>
</dbReference>
<evidence type="ECO:0000256" key="5">
    <source>
        <dbReference type="ARBA" id="ARBA00022679"/>
    </source>
</evidence>
<evidence type="ECO:0000256" key="3">
    <source>
        <dbReference type="ARBA" id="ARBA00022475"/>
    </source>
</evidence>
<evidence type="ECO:0000256" key="9">
    <source>
        <dbReference type="ARBA" id="ARBA00022989"/>
    </source>
</evidence>
<sequence>MIFLFANNAWLSVTGRLAEAGDHGLFGTGQNMVMGIQVNDMGVFLGIILGCMVGYLVNRLGNFKFNKYLAPYEGTKFAYLIIIFATILLAVIVTYVWPLINHGVNVIVSGMTSSGSLGFFSYGFLNRMLLPVGMHHLLWMPLHFTPMGGTAQIAGEAVSGAYNIWLAQLGSIDTVSQMHPAIGFLVNFGPTAFPLAIGLAFIKTAKPENKEKVKAIVFPAIILAALAGTTEPIEFLFLFVAPVLWLAHAVMFGFSFFISDVLGLKVMIGSIPETLPSLFVPTELGRQWLIIPIILLLAVMEYFIFKTLILKLNLPTIGRDVMEETSETNASVTSSNPQPDLGIIVNGLGGVDNIVEIYNCYTRLRLDVKDASKVNINLLKTFPSSGVVDKQKHIQIIIGLGVEELRESLEAYVEALQQGTITLSKNNNLGSIYAPAHGEIIPIEHVPDDVFSNKMMGNGFAIKNHDGNVYSPVDGTIVSIFPTLHAIGLEDKQGNSLLIHMGIDTVDLKGAPFTLSVKEGQTIKKGDLLATIDTHAIKAANKDDMVIVLAVENFVGNLLITQGNVDTSTEIYQF</sequence>
<protein>
    <recommendedName>
        <fullName evidence="18">PTS system, glucose subfamily, IIA component</fullName>
    </recommendedName>
</protein>
<dbReference type="EMBL" id="BMDT01000008">
    <property type="protein sequence ID" value="GGI66205.1"/>
    <property type="molecule type" value="Genomic_DNA"/>
</dbReference>
<dbReference type="GO" id="GO:0016301">
    <property type="term" value="F:kinase activity"/>
    <property type="evidence" value="ECO:0007669"/>
    <property type="project" value="UniProtKB-KW"/>
</dbReference>
<keyword evidence="8" id="KW-0418">Kinase</keyword>
<feature type="transmembrane region" description="Helical" evidence="12">
    <location>
        <begin position="182"/>
        <end position="201"/>
    </location>
</feature>
<evidence type="ECO:0000256" key="1">
    <source>
        <dbReference type="ARBA" id="ARBA00004651"/>
    </source>
</evidence>
<evidence type="ECO:0000256" key="11">
    <source>
        <dbReference type="PROSITE-ProRule" id="PRU00421"/>
    </source>
</evidence>
<accession>A0A917JFC3</accession>
<dbReference type="InterPro" id="IPR001127">
    <property type="entry name" value="PTS_EIIA_1_perm"/>
</dbReference>
<feature type="domain" description="PTS EIIC type-1" evidence="15">
    <location>
        <begin position="1"/>
        <end position="321"/>
    </location>
</feature>
<dbReference type="GO" id="GO:0009401">
    <property type="term" value="P:phosphoenolpyruvate-dependent sugar phosphotransferase system"/>
    <property type="evidence" value="ECO:0007669"/>
    <property type="project" value="UniProtKB-KW"/>
</dbReference>
<feature type="transmembrane region" description="Helical" evidence="12">
    <location>
        <begin position="235"/>
        <end position="258"/>
    </location>
</feature>
<feature type="transmembrane region" description="Helical" evidence="12">
    <location>
        <begin position="41"/>
        <end position="57"/>
    </location>
</feature>
<evidence type="ECO:0000313" key="17">
    <source>
        <dbReference type="Proteomes" id="UP000622610"/>
    </source>
</evidence>
<keyword evidence="2" id="KW-0813">Transport</keyword>
<keyword evidence="6" id="KW-0598">Phosphotransferase system</keyword>
<evidence type="ECO:0000259" key="13">
    <source>
        <dbReference type="PROSITE" id="PS51093"/>
    </source>
</evidence>
<dbReference type="GO" id="GO:0090563">
    <property type="term" value="F:protein-phosphocysteine-sugar phosphotransferase activity"/>
    <property type="evidence" value="ECO:0007669"/>
    <property type="project" value="TreeGrafter"/>
</dbReference>
<dbReference type="InterPro" id="IPR011055">
    <property type="entry name" value="Dup_hybrid_motif"/>
</dbReference>
<keyword evidence="7 12" id="KW-0812">Transmembrane</keyword>
<dbReference type="Pfam" id="PF02378">
    <property type="entry name" value="PTS_EIIC"/>
    <property type="match status" value="1"/>
</dbReference>
<dbReference type="PANTHER" id="PTHR30009">
    <property type="entry name" value="CYTOCHROME C-TYPE SYNTHESIS PROTEIN AND PTS TRANSMEMBRANE COMPONENT"/>
    <property type="match status" value="1"/>
</dbReference>
<dbReference type="InterPro" id="IPR001996">
    <property type="entry name" value="PTS_IIB_1"/>
</dbReference>
<feature type="transmembrane region" description="Helical" evidence="12">
    <location>
        <begin position="106"/>
        <end position="125"/>
    </location>
</feature>
<comment type="subcellular location">
    <subcellularLocation>
        <location evidence="1">Cell membrane</location>
        <topology evidence="1">Multi-pass membrane protein</topology>
    </subcellularLocation>
</comment>
<comment type="caution">
    <text evidence="16">The sequence shown here is derived from an EMBL/GenBank/DDBJ whole genome shotgun (WGS) entry which is preliminary data.</text>
</comment>
<dbReference type="CDD" id="cd00212">
    <property type="entry name" value="PTS_IIB_glc"/>
    <property type="match status" value="1"/>
</dbReference>
<keyword evidence="3" id="KW-1003">Cell membrane</keyword>
<dbReference type="Pfam" id="PF00358">
    <property type="entry name" value="PTS_EIIA_1"/>
    <property type="match status" value="1"/>
</dbReference>
<keyword evidence="17" id="KW-1185">Reference proteome</keyword>
<dbReference type="GO" id="GO:0008982">
    <property type="term" value="F:protein-N(PI)-phosphohistidine-sugar phosphotransferase activity"/>
    <property type="evidence" value="ECO:0007669"/>
    <property type="project" value="InterPro"/>
</dbReference>
<dbReference type="SUPFAM" id="SSF51261">
    <property type="entry name" value="Duplicated hybrid motif"/>
    <property type="match status" value="1"/>
</dbReference>
<dbReference type="InterPro" id="IPR013013">
    <property type="entry name" value="PTS_EIIC_1"/>
</dbReference>
<dbReference type="FunFam" id="2.70.70.10:FF:000001">
    <property type="entry name" value="PTS system glucose-specific IIA component"/>
    <property type="match status" value="1"/>
</dbReference>